<dbReference type="Pfam" id="PF02826">
    <property type="entry name" value="2-Hacid_dh_C"/>
    <property type="match status" value="1"/>
</dbReference>
<protein>
    <submittedName>
        <fullName evidence="7">Lactate dehydrogenase or related 2-hydroxyacid dehydrogenase</fullName>
    </submittedName>
</protein>
<evidence type="ECO:0000256" key="4">
    <source>
        <dbReference type="RuleBase" id="RU003719"/>
    </source>
</evidence>
<keyword evidence="8" id="KW-1185">Reference proteome</keyword>
<accession>A0A857NFL4</accession>
<dbReference type="InterPro" id="IPR036291">
    <property type="entry name" value="NAD(P)-bd_dom_sf"/>
</dbReference>
<evidence type="ECO:0000256" key="2">
    <source>
        <dbReference type="ARBA" id="ARBA00023002"/>
    </source>
</evidence>
<dbReference type="GO" id="GO:0051287">
    <property type="term" value="F:NAD binding"/>
    <property type="evidence" value="ECO:0007669"/>
    <property type="project" value="InterPro"/>
</dbReference>
<dbReference type="GO" id="GO:0005829">
    <property type="term" value="C:cytosol"/>
    <property type="evidence" value="ECO:0007669"/>
    <property type="project" value="TreeGrafter"/>
</dbReference>
<dbReference type="Gene3D" id="3.40.50.720">
    <property type="entry name" value="NAD(P)-binding Rossmann-like Domain"/>
    <property type="match status" value="2"/>
</dbReference>
<dbReference type="InterPro" id="IPR006140">
    <property type="entry name" value="D-isomer_DH_NAD-bd"/>
</dbReference>
<evidence type="ECO:0000313" key="8">
    <source>
        <dbReference type="Proteomes" id="UP000463983"/>
    </source>
</evidence>
<reference evidence="8" key="1">
    <citation type="journal article" date="2020" name="Microorganisms">
        <title>Complete Genome of a Member of a New Bacterial Lineage in the Microgenomates Group Reveals an Unusual Nucleotide Composition Disparity Between Two Strands of DNA and Limited Metabolic Potential.</title>
        <authorList>
            <person name="Kadnikov V.V."/>
            <person name="Mardanov A.V."/>
            <person name="Beletsky A.V."/>
            <person name="Karnachuk O.V."/>
            <person name="Ravin N.V."/>
        </authorList>
    </citation>
    <scope>NUCLEOTIDE SEQUENCE [LARGE SCALE GENOMIC DNA]</scope>
</reference>
<organism evidence="7 8">
    <name type="scientific">Candidatus Chazhemtobacterium aquaticus</name>
    <dbReference type="NCBI Taxonomy" id="2715735"/>
    <lineage>
        <taxon>Bacteria</taxon>
        <taxon>Candidatus Chazhemtobacteraceae</taxon>
        <taxon>Candidatus Chazhemtobacterium</taxon>
    </lineage>
</organism>
<dbReference type="RefSeq" id="WP_161931484.1">
    <property type="nucleotide sequence ID" value="NZ_CP047901.1"/>
</dbReference>
<evidence type="ECO:0000259" key="5">
    <source>
        <dbReference type="Pfam" id="PF00389"/>
    </source>
</evidence>
<dbReference type="KEGG" id="caqa:MICH65_0097"/>
<dbReference type="SUPFAM" id="SSF51735">
    <property type="entry name" value="NAD(P)-binding Rossmann-fold domains"/>
    <property type="match status" value="1"/>
</dbReference>
<dbReference type="PROSITE" id="PS00670">
    <property type="entry name" value="D_2_HYDROXYACID_DH_2"/>
    <property type="match status" value="1"/>
</dbReference>
<dbReference type="GO" id="GO:0016618">
    <property type="term" value="F:hydroxypyruvate reductase [NAD(P)H] activity"/>
    <property type="evidence" value="ECO:0007669"/>
    <property type="project" value="TreeGrafter"/>
</dbReference>
<dbReference type="FunFam" id="3.40.50.720:FF:000203">
    <property type="entry name" value="D-3-phosphoglycerate dehydrogenase (SerA)"/>
    <property type="match status" value="1"/>
</dbReference>
<dbReference type="Pfam" id="PF00389">
    <property type="entry name" value="2-Hacid_dh"/>
    <property type="match status" value="1"/>
</dbReference>
<evidence type="ECO:0000313" key="7">
    <source>
        <dbReference type="EMBL" id="QHO63078.1"/>
    </source>
</evidence>
<dbReference type="InterPro" id="IPR006139">
    <property type="entry name" value="D-isomer_2_OHA_DH_cat_dom"/>
</dbReference>
<name>A0A857NFL4_9BACT</name>
<dbReference type="InterPro" id="IPR029752">
    <property type="entry name" value="D-isomer_DH_CS1"/>
</dbReference>
<dbReference type="SUPFAM" id="SSF52283">
    <property type="entry name" value="Formate/glycerate dehydrogenase catalytic domain-like"/>
    <property type="match status" value="1"/>
</dbReference>
<evidence type="ECO:0000259" key="6">
    <source>
        <dbReference type="Pfam" id="PF02826"/>
    </source>
</evidence>
<feature type="domain" description="D-isomer specific 2-hydroxyacid dehydrogenase catalytic" evidence="5">
    <location>
        <begin position="3"/>
        <end position="317"/>
    </location>
</feature>
<gene>
    <name evidence="7" type="ORF">MICH65_0097</name>
</gene>
<dbReference type="InterPro" id="IPR050223">
    <property type="entry name" value="D-isomer_2-hydroxyacid_DH"/>
</dbReference>
<dbReference type="InterPro" id="IPR029753">
    <property type="entry name" value="D-isomer_DH_CS"/>
</dbReference>
<dbReference type="GO" id="GO:0030267">
    <property type="term" value="F:glyoxylate reductase (NADPH) activity"/>
    <property type="evidence" value="ECO:0007669"/>
    <property type="project" value="TreeGrafter"/>
</dbReference>
<evidence type="ECO:0000256" key="1">
    <source>
        <dbReference type="ARBA" id="ARBA00005854"/>
    </source>
</evidence>
<keyword evidence="3" id="KW-0520">NAD</keyword>
<dbReference type="PANTHER" id="PTHR10996">
    <property type="entry name" value="2-HYDROXYACID DEHYDROGENASE-RELATED"/>
    <property type="match status" value="1"/>
</dbReference>
<dbReference type="PROSITE" id="PS00065">
    <property type="entry name" value="D_2_HYDROXYACID_DH_1"/>
    <property type="match status" value="1"/>
</dbReference>
<feature type="domain" description="D-isomer specific 2-hydroxyacid dehydrogenase NAD-binding" evidence="6">
    <location>
        <begin position="107"/>
        <end position="285"/>
    </location>
</feature>
<dbReference type="EMBL" id="CP047901">
    <property type="protein sequence ID" value="QHO63078.1"/>
    <property type="molecule type" value="Genomic_DNA"/>
</dbReference>
<dbReference type="CDD" id="cd05301">
    <property type="entry name" value="GDH"/>
    <property type="match status" value="1"/>
</dbReference>
<evidence type="ECO:0000256" key="3">
    <source>
        <dbReference type="ARBA" id="ARBA00023027"/>
    </source>
</evidence>
<comment type="similarity">
    <text evidence="1 4">Belongs to the D-isomer specific 2-hydroxyacid dehydrogenase family.</text>
</comment>
<keyword evidence="2 4" id="KW-0560">Oxidoreductase</keyword>
<dbReference type="Proteomes" id="UP000463983">
    <property type="component" value="Chromosome"/>
</dbReference>
<sequence>MKVFVTQKLAGDFVDRLAEKYEVVVWPGREISRKDLLRKVRGVDAILSLLTERIDAEVMEKAGENLKIISNCAVGFDNVEVSEATRRGIVVTNTPAALSESVAEHAIALMLTVMRRIVEGDKYVRSGKFKGWEPDLMVGMTVRRKVLGVVGMGRIGEWTARLGYGLGMKVIYYSRSRSVDVEKECKGEYKEKLDELLKEADVISLNVPLNKETEGMIGKRELMMMKKTAVLINTARGAVVKENELIEMLKEGRIAGAGLDVFEDESRVNTGLFKLDNVVLTPHIASATNEARELMAEMAVNNILRTLAGEEPEGLVNEEVWCRARVHKC</sequence>
<proteinExistence type="inferred from homology"/>
<dbReference type="PANTHER" id="PTHR10996:SF283">
    <property type="entry name" value="GLYOXYLATE_HYDROXYPYRUVATE REDUCTASE B"/>
    <property type="match status" value="1"/>
</dbReference>
<dbReference type="AlphaFoldDB" id="A0A857NFL4"/>